<organism evidence="2 3">
    <name type="scientific">Cetraspora pellucida</name>
    <dbReference type="NCBI Taxonomy" id="1433469"/>
    <lineage>
        <taxon>Eukaryota</taxon>
        <taxon>Fungi</taxon>
        <taxon>Fungi incertae sedis</taxon>
        <taxon>Mucoromycota</taxon>
        <taxon>Glomeromycotina</taxon>
        <taxon>Glomeromycetes</taxon>
        <taxon>Diversisporales</taxon>
        <taxon>Gigasporaceae</taxon>
        <taxon>Cetraspora</taxon>
    </lineage>
</organism>
<proteinExistence type="predicted"/>
<reference evidence="2" key="1">
    <citation type="submission" date="2021-06" db="EMBL/GenBank/DDBJ databases">
        <authorList>
            <person name="Kallberg Y."/>
            <person name="Tangrot J."/>
            <person name="Rosling A."/>
        </authorList>
    </citation>
    <scope>NUCLEOTIDE SEQUENCE</scope>
    <source>
        <strain evidence="2">FL966</strain>
    </source>
</reference>
<feature type="region of interest" description="Disordered" evidence="1">
    <location>
        <begin position="224"/>
        <end position="270"/>
    </location>
</feature>
<sequence length="270" mass="30685">MDPNFFGFAPDFLYLLINISIVDTDEVDDNYGPSQLFAPGNLIFISEKFIIENSEQCMSIAYATNISNENSNYEFEFTSIPICIPHCMFYILVNCTPKQTEGFIHFGSNIKVGNTYLVSGLFKFSNSGKMMIEATDIDYSKSFFLNSNISRISSSMSSNSRSIIDIIADDIDCLTDQSSKKSSSTEHDNNLTSNLSKTLPTLTIVDDKINLSLKDKNYINLNIENSDKEQNSNDEYNNIDKNNQDDSNQPKKRKRSLRIIKNKEKQILRK</sequence>
<name>A0A9N9G625_9GLOM</name>
<dbReference type="AlphaFoldDB" id="A0A9N9G625"/>
<evidence type="ECO:0000313" key="3">
    <source>
        <dbReference type="Proteomes" id="UP000789759"/>
    </source>
</evidence>
<comment type="caution">
    <text evidence="2">The sequence shown here is derived from an EMBL/GenBank/DDBJ whole genome shotgun (WGS) entry which is preliminary data.</text>
</comment>
<feature type="compositionally biased region" description="Basic residues" evidence="1">
    <location>
        <begin position="250"/>
        <end position="260"/>
    </location>
</feature>
<dbReference type="OrthoDB" id="2441941at2759"/>
<dbReference type="EMBL" id="CAJVQA010003782">
    <property type="protein sequence ID" value="CAG8583120.1"/>
    <property type="molecule type" value="Genomic_DNA"/>
</dbReference>
<keyword evidence="3" id="KW-1185">Reference proteome</keyword>
<feature type="compositionally biased region" description="Basic and acidic residues" evidence="1">
    <location>
        <begin position="261"/>
        <end position="270"/>
    </location>
</feature>
<feature type="compositionally biased region" description="Polar residues" evidence="1">
    <location>
        <begin position="233"/>
        <end position="247"/>
    </location>
</feature>
<evidence type="ECO:0000313" key="2">
    <source>
        <dbReference type="EMBL" id="CAG8583120.1"/>
    </source>
</evidence>
<evidence type="ECO:0000256" key="1">
    <source>
        <dbReference type="SAM" id="MobiDB-lite"/>
    </source>
</evidence>
<gene>
    <name evidence="2" type="ORF">CPELLU_LOCUS6186</name>
</gene>
<protein>
    <submittedName>
        <fullName evidence="2">17946_t:CDS:1</fullName>
    </submittedName>
</protein>
<dbReference type="Proteomes" id="UP000789759">
    <property type="component" value="Unassembled WGS sequence"/>
</dbReference>
<accession>A0A9N9G625</accession>